<feature type="region of interest" description="Disordered" evidence="9">
    <location>
        <begin position="350"/>
        <end position="438"/>
    </location>
</feature>
<protein>
    <submittedName>
        <fullName evidence="13">Tripartite motif-containing protein 3-like</fullName>
    </submittedName>
</protein>
<organism evidence="12 13">
    <name type="scientific">Lingula anatina</name>
    <name type="common">Brachiopod</name>
    <name type="synonym">Lingula unguis</name>
    <dbReference type="NCBI Taxonomy" id="7574"/>
    <lineage>
        <taxon>Eukaryota</taxon>
        <taxon>Metazoa</taxon>
        <taxon>Spiralia</taxon>
        <taxon>Lophotrochozoa</taxon>
        <taxon>Brachiopoda</taxon>
        <taxon>Linguliformea</taxon>
        <taxon>Lingulata</taxon>
        <taxon>Lingulida</taxon>
        <taxon>Linguloidea</taxon>
        <taxon>Lingulidae</taxon>
        <taxon>Lingula</taxon>
    </lineage>
</organism>
<dbReference type="KEGG" id="lak:106160186"/>
<evidence type="ECO:0000256" key="2">
    <source>
        <dbReference type="ARBA" id="ARBA00022723"/>
    </source>
</evidence>
<keyword evidence="2" id="KW-0479">Metal-binding</keyword>
<dbReference type="SMART" id="SM00502">
    <property type="entry name" value="BBC"/>
    <property type="match status" value="1"/>
</dbReference>
<evidence type="ECO:0000256" key="7">
    <source>
        <dbReference type="PROSITE-ProRule" id="PRU00024"/>
    </source>
</evidence>
<evidence type="ECO:0000256" key="3">
    <source>
        <dbReference type="ARBA" id="ARBA00022737"/>
    </source>
</evidence>
<name>A0A1S3I1N3_LINAN</name>
<accession>A0A1S3I1N3</accession>
<feature type="repeat" description="NHL" evidence="8">
    <location>
        <begin position="687"/>
        <end position="730"/>
    </location>
</feature>
<keyword evidence="3" id="KW-0677">Repeat</keyword>
<dbReference type="InterPro" id="IPR001258">
    <property type="entry name" value="NHL_repeat"/>
</dbReference>
<dbReference type="SUPFAM" id="SSF101898">
    <property type="entry name" value="NHL repeat"/>
    <property type="match status" value="1"/>
</dbReference>
<gene>
    <name evidence="13" type="primary">LOC106160186</name>
</gene>
<dbReference type="InterPro" id="IPR013083">
    <property type="entry name" value="Znf_RING/FYVE/PHD"/>
</dbReference>
<dbReference type="InterPro" id="IPR017907">
    <property type="entry name" value="Znf_RING_CS"/>
</dbReference>
<evidence type="ECO:0000256" key="4">
    <source>
        <dbReference type="ARBA" id="ARBA00022771"/>
    </source>
</evidence>
<dbReference type="Proteomes" id="UP000085678">
    <property type="component" value="Unplaced"/>
</dbReference>
<dbReference type="PANTHER" id="PTHR25462:SF229">
    <property type="entry name" value="TRANSCRIPTION INTERMEDIARY FACTOR 1-BETA"/>
    <property type="match status" value="1"/>
</dbReference>
<dbReference type="GO" id="GO:0061630">
    <property type="term" value="F:ubiquitin protein ligase activity"/>
    <property type="evidence" value="ECO:0007669"/>
    <property type="project" value="TreeGrafter"/>
</dbReference>
<dbReference type="Gene3D" id="3.30.160.60">
    <property type="entry name" value="Classic Zinc Finger"/>
    <property type="match status" value="1"/>
</dbReference>
<dbReference type="InterPro" id="IPR027370">
    <property type="entry name" value="Znf-RING_euk"/>
</dbReference>
<evidence type="ECO:0000256" key="9">
    <source>
        <dbReference type="SAM" id="MobiDB-lite"/>
    </source>
</evidence>
<keyword evidence="1" id="KW-0597">Phosphoprotein</keyword>
<dbReference type="CDD" id="cd05819">
    <property type="entry name" value="NHL"/>
    <property type="match status" value="1"/>
</dbReference>
<keyword evidence="6" id="KW-0862">Zinc</keyword>
<dbReference type="PROSITE" id="PS00518">
    <property type="entry name" value="ZF_RING_1"/>
    <property type="match status" value="1"/>
</dbReference>
<dbReference type="InterPro" id="IPR001841">
    <property type="entry name" value="Znf_RING"/>
</dbReference>
<dbReference type="InterPro" id="IPR047153">
    <property type="entry name" value="TRIM45/56/19-like"/>
</dbReference>
<dbReference type="GeneID" id="106160186"/>
<dbReference type="Gene3D" id="2.120.10.30">
    <property type="entry name" value="TolB, C-terminal domain"/>
    <property type="match status" value="1"/>
</dbReference>
<dbReference type="SMART" id="SM00336">
    <property type="entry name" value="BBOX"/>
    <property type="match status" value="1"/>
</dbReference>
<sequence>MAEALAAAFTDNLLTCSICLGEYEDPRVLPCYHTFCYGCLCNHATQAVSRDGTFLCPLCREVIKFPREGLVKLKKDFRIQKAKELLRQRQQHEVPSQIKGTDVYRVTQAIARMISKCEKHPTNELKYYCEDDDTVVCGDCIPKEHYRHGIVPVELVANSNRKKIKTVLMKTETTLKMFKEAVAKDRTNELEGVNTEDTINKIKEQALSIQRLVQERAQKLISEVSFACDISKKQKEAKKDNLELNHASLLSACRFAQELITHGSDSDIMLHTKALTERLTAMEKMPVPTPDTPVQISYRPGKISTVGLEAMLGEVITQSYTPVADDETIPKSPTHSSWREDMLGQMLGQSKPSIADEETIPKSPTHSSGRGAMLGQAIVQSKLPTTEEETIPKSAIHFSGRESGLEEVIKQSNPPIAEEETIPKSPTHSPGHEAMLGQVLGQSNPPIAEEETIPKSAAHSPGREAVLGQAIVHLQRLRPPRLGVMNFLHTLLNPKSTSPSPLFLEKAKCVHSFKARMKDDKSDTLITGLAISKQHVITVHGKNYVSKEGNNKTKVFTHAGEFKFDITLNHAFDVAVSQTGHLFITSRGDKCVEVYSTRGQHVTTMGRGKLEGPRGITINRQGHVMVCDKTKASIFTFHAESGHILNIIPLNVQHPLYVTVNKVDDNIVISDYGSDCVRVLSPTGGQLYQYGTRGSGDGQLCGPGGVCTDSYGHIFIADYWNRRIVALSPQGQLIRYIATADDGLEHPTALVVNPAGQLVVASGGKVTTFQYLQ</sequence>
<dbReference type="Pfam" id="PF00643">
    <property type="entry name" value="zf-B_box"/>
    <property type="match status" value="1"/>
</dbReference>
<dbReference type="InterPro" id="IPR011042">
    <property type="entry name" value="6-blade_b-propeller_TolB-like"/>
</dbReference>
<dbReference type="InParanoid" id="A0A1S3I1N3"/>
<dbReference type="SUPFAM" id="SSF57845">
    <property type="entry name" value="B-box zinc-binding domain"/>
    <property type="match status" value="1"/>
</dbReference>
<evidence type="ECO:0000256" key="8">
    <source>
        <dbReference type="PROSITE-ProRule" id="PRU00504"/>
    </source>
</evidence>
<dbReference type="SUPFAM" id="SSF57850">
    <property type="entry name" value="RING/U-box"/>
    <property type="match status" value="1"/>
</dbReference>
<dbReference type="OrthoDB" id="111250at2759"/>
<dbReference type="Gene3D" id="3.30.40.10">
    <property type="entry name" value="Zinc/RING finger domain, C3HC4 (zinc finger)"/>
    <property type="match status" value="1"/>
</dbReference>
<evidence type="ECO:0000259" key="11">
    <source>
        <dbReference type="PROSITE" id="PS50119"/>
    </source>
</evidence>
<proteinExistence type="predicted"/>
<dbReference type="InterPro" id="IPR003649">
    <property type="entry name" value="Bbox_C"/>
</dbReference>
<dbReference type="Pfam" id="PF13445">
    <property type="entry name" value="zf-RING_UBOX"/>
    <property type="match status" value="1"/>
</dbReference>
<evidence type="ECO:0000256" key="1">
    <source>
        <dbReference type="ARBA" id="ARBA00022553"/>
    </source>
</evidence>
<reference evidence="13" key="1">
    <citation type="submission" date="2025-08" db="UniProtKB">
        <authorList>
            <consortium name="RefSeq"/>
        </authorList>
    </citation>
    <scope>IDENTIFICATION</scope>
    <source>
        <tissue evidence="13">Gonads</tissue>
    </source>
</reference>
<dbReference type="PROSITE" id="PS51125">
    <property type="entry name" value="NHL"/>
    <property type="match status" value="2"/>
</dbReference>
<evidence type="ECO:0000256" key="6">
    <source>
        <dbReference type="ARBA" id="ARBA00022833"/>
    </source>
</evidence>
<dbReference type="PANTHER" id="PTHR25462">
    <property type="entry name" value="BONUS, ISOFORM C-RELATED"/>
    <property type="match status" value="1"/>
</dbReference>
<keyword evidence="4 7" id="KW-0863">Zinc-finger</keyword>
<evidence type="ECO:0000313" key="13">
    <source>
        <dbReference type="RefSeq" id="XP_013392177.1"/>
    </source>
</evidence>
<evidence type="ECO:0000313" key="12">
    <source>
        <dbReference type="Proteomes" id="UP000085678"/>
    </source>
</evidence>
<dbReference type="AlphaFoldDB" id="A0A1S3I1N3"/>
<dbReference type="PROSITE" id="PS50089">
    <property type="entry name" value="ZF_RING_2"/>
    <property type="match status" value="1"/>
</dbReference>
<evidence type="ECO:0000256" key="5">
    <source>
        <dbReference type="ARBA" id="ARBA00022786"/>
    </source>
</evidence>
<keyword evidence="12" id="KW-1185">Reference proteome</keyword>
<dbReference type="InterPro" id="IPR000315">
    <property type="entry name" value="Znf_B-box"/>
</dbReference>
<dbReference type="PROSITE" id="PS50119">
    <property type="entry name" value="ZF_BBOX"/>
    <property type="match status" value="1"/>
</dbReference>
<keyword evidence="5" id="KW-0833">Ubl conjugation pathway</keyword>
<dbReference type="SMART" id="SM00184">
    <property type="entry name" value="RING"/>
    <property type="match status" value="1"/>
</dbReference>
<feature type="domain" description="RING-type" evidence="10">
    <location>
        <begin position="16"/>
        <end position="60"/>
    </location>
</feature>
<evidence type="ECO:0000259" key="10">
    <source>
        <dbReference type="PROSITE" id="PS50089"/>
    </source>
</evidence>
<feature type="compositionally biased region" description="Basic and acidic residues" evidence="9">
    <location>
        <begin position="399"/>
        <end position="409"/>
    </location>
</feature>
<feature type="domain" description="B box-type" evidence="11">
    <location>
        <begin position="112"/>
        <end position="153"/>
    </location>
</feature>
<feature type="repeat" description="NHL" evidence="8">
    <location>
        <begin position="599"/>
        <end position="640"/>
    </location>
</feature>
<dbReference type="GO" id="GO:0008270">
    <property type="term" value="F:zinc ion binding"/>
    <property type="evidence" value="ECO:0007669"/>
    <property type="project" value="UniProtKB-KW"/>
</dbReference>
<dbReference type="RefSeq" id="XP_013392177.1">
    <property type="nucleotide sequence ID" value="XM_013536723.1"/>
</dbReference>
<dbReference type="GO" id="GO:0006513">
    <property type="term" value="P:protein monoubiquitination"/>
    <property type="evidence" value="ECO:0007669"/>
    <property type="project" value="TreeGrafter"/>
</dbReference>